<organism evidence="2 3">
    <name type="scientific">Pararge aegeria aegeria</name>
    <dbReference type="NCBI Taxonomy" id="348720"/>
    <lineage>
        <taxon>Eukaryota</taxon>
        <taxon>Metazoa</taxon>
        <taxon>Ecdysozoa</taxon>
        <taxon>Arthropoda</taxon>
        <taxon>Hexapoda</taxon>
        <taxon>Insecta</taxon>
        <taxon>Pterygota</taxon>
        <taxon>Neoptera</taxon>
        <taxon>Endopterygota</taxon>
        <taxon>Lepidoptera</taxon>
        <taxon>Glossata</taxon>
        <taxon>Ditrysia</taxon>
        <taxon>Papilionoidea</taxon>
        <taxon>Nymphalidae</taxon>
        <taxon>Satyrinae</taxon>
        <taxon>Satyrini</taxon>
        <taxon>Parargina</taxon>
        <taxon>Pararge</taxon>
    </lineage>
</organism>
<dbReference type="EMBL" id="CAKXAJ010024997">
    <property type="protein sequence ID" value="CAH2233751.1"/>
    <property type="molecule type" value="Genomic_DNA"/>
</dbReference>
<comment type="caution">
    <text evidence="2">The sequence shown here is derived from an EMBL/GenBank/DDBJ whole genome shotgun (WGS) entry which is preliminary data.</text>
</comment>
<dbReference type="Proteomes" id="UP000838756">
    <property type="component" value="Unassembled WGS sequence"/>
</dbReference>
<gene>
    <name evidence="2" type="primary">jg14355</name>
    <name evidence="2" type="ORF">PAEG_LOCUS11683</name>
</gene>
<evidence type="ECO:0000256" key="1">
    <source>
        <dbReference type="SAM" id="MobiDB-lite"/>
    </source>
</evidence>
<accession>A0A8S4RDC1</accession>
<feature type="compositionally biased region" description="Basic and acidic residues" evidence="1">
    <location>
        <begin position="27"/>
        <end position="42"/>
    </location>
</feature>
<protein>
    <submittedName>
        <fullName evidence="2">Jg14355 protein</fullName>
    </submittedName>
</protein>
<keyword evidence="3" id="KW-1185">Reference proteome</keyword>
<reference evidence="2" key="1">
    <citation type="submission" date="2022-03" db="EMBL/GenBank/DDBJ databases">
        <authorList>
            <person name="Lindestad O."/>
        </authorList>
    </citation>
    <scope>NUCLEOTIDE SEQUENCE</scope>
</reference>
<sequence length="93" mass="10122">MIANHFAVRSPLVCGSHEMLTSSAVNEKTERHSPGNDKRTTLKDNMAGTRNGRDGGRRVTRGSVAAAPRRLAHAPRARSPTLARPQPPRPHPQ</sequence>
<dbReference type="AlphaFoldDB" id="A0A8S4RDC1"/>
<feature type="region of interest" description="Disordered" evidence="1">
    <location>
        <begin position="22"/>
        <end position="93"/>
    </location>
</feature>
<name>A0A8S4RDC1_9NEOP</name>
<evidence type="ECO:0000313" key="3">
    <source>
        <dbReference type="Proteomes" id="UP000838756"/>
    </source>
</evidence>
<proteinExistence type="predicted"/>
<evidence type="ECO:0000313" key="2">
    <source>
        <dbReference type="EMBL" id="CAH2233751.1"/>
    </source>
</evidence>